<protein>
    <recommendedName>
        <fullName evidence="4">DUF3511 domain protein</fullName>
    </recommendedName>
</protein>
<dbReference type="AlphaFoldDB" id="A0A3L6ED62"/>
<evidence type="ECO:0000313" key="3">
    <source>
        <dbReference type="Proteomes" id="UP000251960"/>
    </source>
</evidence>
<feature type="compositionally biased region" description="Gly residues" evidence="1">
    <location>
        <begin position="99"/>
        <end position="119"/>
    </location>
</feature>
<proteinExistence type="predicted"/>
<dbReference type="EMBL" id="NCVQ01000007">
    <property type="protein sequence ID" value="PWZ17921.1"/>
    <property type="molecule type" value="Genomic_DNA"/>
</dbReference>
<evidence type="ECO:0000256" key="1">
    <source>
        <dbReference type="SAM" id="MobiDB-lite"/>
    </source>
</evidence>
<accession>A0A3L6ED62</accession>
<dbReference type="InterPro" id="IPR021899">
    <property type="entry name" value="DUF3511"/>
</dbReference>
<organism evidence="2 3">
    <name type="scientific">Zea mays</name>
    <name type="common">Maize</name>
    <dbReference type="NCBI Taxonomy" id="4577"/>
    <lineage>
        <taxon>Eukaryota</taxon>
        <taxon>Viridiplantae</taxon>
        <taxon>Streptophyta</taxon>
        <taxon>Embryophyta</taxon>
        <taxon>Tracheophyta</taxon>
        <taxon>Spermatophyta</taxon>
        <taxon>Magnoliopsida</taxon>
        <taxon>Liliopsida</taxon>
        <taxon>Poales</taxon>
        <taxon>Poaceae</taxon>
        <taxon>PACMAD clade</taxon>
        <taxon>Panicoideae</taxon>
        <taxon>Andropogonodae</taxon>
        <taxon>Andropogoneae</taxon>
        <taxon>Tripsacinae</taxon>
        <taxon>Zea</taxon>
    </lineage>
</organism>
<comment type="caution">
    <text evidence="2">The sequence shown here is derived from an EMBL/GenBank/DDBJ whole genome shotgun (WGS) entry which is preliminary data.</text>
</comment>
<dbReference type="Pfam" id="PF12023">
    <property type="entry name" value="DUF3511"/>
    <property type="match status" value="1"/>
</dbReference>
<feature type="compositionally biased region" description="Basic and acidic residues" evidence="1">
    <location>
        <begin position="1"/>
        <end position="12"/>
    </location>
</feature>
<name>A0A3L6ED62_MAIZE</name>
<feature type="region of interest" description="Disordered" evidence="1">
    <location>
        <begin position="90"/>
        <end position="119"/>
    </location>
</feature>
<dbReference type="ExpressionAtlas" id="A0A3L6ED62">
    <property type="expression patterns" value="baseline and differential"/>
</dbReference>
<evidence type="ECO:0008006" key="4">
    <source>
        <dbReference type="Google" id="ProtNLM"/>
    </source>
</evidence>
<dbReference type="Proteomes" id="UP000251960">
    <property type="component" value="Chromosome 6"/>
</dbReference>
<dbReference type="PANTHER" id="PTHR33193">
    <property type="entry name" value="DOMAIN PROTEIN, PUTATIVE (DUF3511)-RELATED"/>
    <property type="match status" value="1"/>
</dbReference>
<reference evidence="2 3" key="1">
    <citation type="journal article" date="2018" name="Nat. Genet.">
        <title>Extensive intraspecific gene order and gene structural variations between Mo17 and other maize genomes.</title>
        <authorList>
            <person name="Sun S."/>
            <person name="Zhou Y."/>
            <person name="Chen J."/>
            <person name="Shi J."/>
            <person name="Zhao H."/>
            <person name="Zhao H."/>
            <person name="Song W."/>
            <person name="Zhang M."/>
            <person name="Cui Y."/>
            <person name="Dong X."/>
            <person name="Liu H."/>
            <person name="Ma X."/>
            <person name="Jiao Y."/>
            <person name="Wang B."/>
            <person name="Wei X."/>
            <person name="Stein J.C."/>
            <person name="Glaubitz J.C."/>
            <person name="Lu F."/>
            <person name="Yu G."/>
            <person name="Liang C."/>
            <person name="Fengler K."/>
            <person name="Li B."/>
            <person name="Rafalski A."/>
            <person name="Schnable P.S."/>
            <person name="Ware D.H."/>
            <person name="Buckler E.S."/>
            <person name="Lai J."/>
        </authorList>
    </citation>
    <scope>NUCLEOTIDE SEQUENCE [LARGE SCALE GENOMIC DNA]</scope>
    <source>
        <strain evidence="3">cv. Missouri 17</strain>
        <tissue evidence="2">Seedling</tissue>
    </source>
</reference>
<feature type="region of interest" description="Disordered" evidence="1">
    <location>
        <begin position="1"/>
        <end position="21"/>
    </location>
</feature>
<sequence>MGEYHRPYRGDLRSPPSSVPDPAFTHANGYFSSSASPNSNNGYFSPVFAKNDAFPGTGAGAGGDRRIEIYTTAPPPHLPPPPGHTLALPPPPGWKEGRLGGGGGGGGAGGGRKAGGGGGGASMWCLSDPEMKRRRRVASYKAYSVEGKVKASLRRGLRWFKGKCSEIFHHGWCASWCCARTISTLIYTLFKQVDIRYMGELNPEMVLDVDITTKTGQKRSCCSELKSYVVVVALMNCSARMSGKFYLANSHPTTS</sequence>
<evidence type="ECO:0000313" key="2">
    <source>
        <dbReference type="EMBL" id="PWZ17921.1"/>
    </source>
</evidence>
<dbReference type="PANTHER" id="PTHR33193:SF32">
    <property type="entry name" value="OS05G0356800 PROTEIN"/>
    <property type="match status" value="1"/>
</dbReference>
<gene>
    <name evidence="2" type="ORF">Zm00014a_026251</name>
</gene>